<evidence type="ECO:0000313" key="5">
    <source>
        <dbReference type="EMBL" id="KAF0770843.1"/>
    </source>
</evidence>
<dbReference type="GO" id="GO:0006289">
    <property type="term" value="P:nucleotide-excision repair"/>
    <property type="evidence" value="ECO:0007669"/>
    <property type="project" value="TreeGrafter"/>
</dbReference>
<dbReference type="OrthoDB" id="19182at2759"/>
<dbReference type="InterPro" id="IPR045028">
    <property type="entry name" value="DinG/Rad3-like"/>
</dbReference>
<dbReference type="Proteomes" id="UP000478052">
    <property type="component" value="Unassembled WGS sequence"/>
</dbReference>
<protein>
    <recommendedName>
        <fullName evidence="4">Helicase ATP-binding domain-containing protein</fullName>
    </recommendedName>
</protein>
<organism evidence="5 6">
    <name type="scientific">Aphis craccivora</name>
    <name type="common">Cowpea aphid</name>
    <dbReference type="NCBI Taxonomy" id="307492"/>
    <lineage>
        <taxon>Eukaryota</taxon>
        <taxon>Metazoa</taxon>
        <taxon>Ecdysozoa</taxon>
        <taxon>Arthropoda</taxon>
        <taxon>Hexapoda</taxon>
        <taxon>Insecta</taxon>
        <taxon>Pterygota</taxon>
        <taxon>Neoptera</taxon>
        <taxon>Paraneoptera</taxon>
        <taxon>Hemiptera</taxon>
        <taxon>Sternorrhyncha</taxon>
        <taxon>Aphidomorpha</taxon>
        <taxon>Aphidoidea</taxon>
        <taxon>Aphididae</taxon>
        <taxon>Aphidini</taxon>
        <taxon>Aphis</taxon>
        <taxon>Aphis</taxon>
    </lineage>
</organism>
<keyword evidence="3" id="KW-0067">ATP-binding</keyword>
<evidence type="ECO:0000259" key="4">
    <source>
        <dbReference type="PROSITE" id="PS51193"/>
    </source>
</evidence>
<dbReference type="PANTHER" id="PTHR11472">
    <property type="entry name" value="DNA REPAIR DEAD HELICASE RAD3/XP-D SUBFAMILY MEMBER"/>
    <property type="match status" value="1"/>
</dbReference>
<gene>
    <name evidence="5" type="ORF">FWK35_00008815</name>
</gene>
<dbReference type="AlphaFoldDB" id="A0A6G0ZJP6"/>
<comment type="caution">
    <text evidence="5">The sequence shown here is derived from an EMBL/GenBank/DDBJ whole genome shotgun (WGS) entry which is preliminary data.</text>
</comment>
<dbReference type="GO" id="GO:0003678">
    <property type="term" value="F:DNA helicase activity"/>
    <property type="evidence" value="ECO:0007669"/>
    <property type="project" value="TreeGrafter"/>
</dbReference>
<dbReference type="SUPFAM" id="SSF52540">
    <property type="entry name" value="P-loop containing nucleoside triphosphate hydrolases"/>
    <property type="match status" value="1"/>
</dbReference>
<evidence type="ECO:0000256" key="1">
    <source>
        <dbReference type="ARBA" id="ARBA00022741"/>
    </source>
</evidence>
<accession>A0A6G0ZJP6</accession>
<keyword evidence="6" id="KW-1185">Reference proteome</keyword>
<evidence type="ECO:0000256" key="2">
    <source>
        <dbReference type="ARBA" id="ARBA00022801"/>
    </source>
</evidence>
<dbReference type="InterPro" id="IPR014013">
    <property type="entry name" value="Helic_SF1/SF2_ATP-bd_DinG/Rad3"/>
</dbReference>
<name>A0A6G0ZJP6_APHCR</name>
<dbReference type="GO" id="GO:0005634">
    <property type="term" value="C:nucleus"/>
    <property type="evidence" value="ECO:0007669"/>
    <property type="project" value="TreeGrafter"/>
</dbReference>
<dbReference type="GO" id="GO:0005524">
    <property type="term" value="F:ATP binding"/>
    <property type="evidence" value="ECO:0007669"/>
    <property type="project" value="UniProtKB-KW"/>
</dbReference>
<dbReference type="EMBL" id="VUJU01000379">
    <property type="protein sequence ID" value="KAF0770843.1"/>
    <property type="molecule type" value="Genomic_DNA"/>
</dbReference>
<proteinExistence type="predicted"/>
<evidence type="ECO:0000256" key="3">
    <source>
        <dbReference type="ARBA" id="ARBA00022840"/>
    </source>
</evidence>
<evidence type="ECO:0000313" key="6">
    <source>
        <dbReference type="Proteomes" id="UP000478052"/>
    </source>
</evidence>
<dbReference type="InterPro" id="IPR027417">
    <property type="entry name" value="P-loop_NTPase"/>
</dbReference>
<dbReference type="PROSITE" id="PS51193">
    <property type="entry name" value="HELICASE_ATP_BIND_2"/>
    <property type="match status" value="1"/>
</dbReference>
<dbReference type="PANTHER" id="PTHR11472:SF47">
    <property type="entry name" value="FANCONI ANEMIA GROUP J PROTEIN"/>
    <property type="match status" value="1"/>
</dbReference>
<keyword evidence="1" id="KW-0547">Nucleotide-binding</keyword>
<feature type="domain" description="Helicase ATP-binding" evidence="4">
    <location>
        <begin position="17"/>
        <end position="93"/>
    </location>
</feature>
<dbReference type="Gene3D" id="3.40.50.300">
    <property type="entry name" value="P-loop containing nucleotide triphosphate hydrolases"/>
    <property type="match status" value="1"/>
</dbReference>
<reference evidence="5 6" key="1">
    <citation type="submission" date="2019-08" db="EMBL/GenBank/DDBJ databases">
        <title>Whole genome of Aphis craccivora.</title>
        <authorList>
            <person name="Voronova N.V."/>
            <person name="Shulinski R.S."/>
            <person name="Bandarenka Y.V."/>
            <person name="Zhorov D.G."/>
            <person name="Warner D."/>
        </authorList>
    </citation>
    <scope>NUCLEOTIDE SEQUENCE [LARGE SCALE GENOMIC DNA]</scope>
    <source>
        <strain evidence="5">180601</strain>
        <tissue evidence="5">Whole Body</tissue>
    </source>
</reference>
<dbReference type="GO" id="GO:0016787">
    <property type="term" value="F:hydrolase activity"/>
    <property type="evidence" value="ECO:0007669"/>
    <property type="project" value="UniProtKB-KW"/>
</dbReference>
<dbReference type="GO" id="GO:1990918">
    <property type="term" value="P:double-strand break repair involved in meiotic recombination"/>
    <property type="evidence" value="ECO:0007669"/>
    <property type="project" value="TreeGrafter"/>
</dbReference>
<sequence length="93" mass="10293">MSNIKSDVRPLFTYTIGGVKIEMPVRPYPSQVSMMDKVIRGCQKQQNCLLESPTGSGKTLALLCSALAWQRAEKGQKSQQPLGITKYALVYSK</sequence>
<keyword evidence="2" id="KW-0378">Hydrolase</keyword>